<keyword evidence="2" id="KW-1185">Reference proteome</keyword>
<name>A0ACD5GTL7_9CYAN</name>
<reference evidence="1 2" key="1">
    <citation type="journal article" date="2016" name="Genome Announc.">
        <title>Draft Genome Sequence of the Thermotolerant Cyanobacterium Desertifilum sp. IPPAS B-1220.</title>
        <authorList>
            <person name="Mironov K.S."/>
            <person name="Sinetova M.A."/>
            <person name="Bolatkhan K."/>
            <person name="Zayadan B.K."/>
            <person name="Ustinova V.V."/>
            <person name="Kupriyanova E.V."/>
            <person name="Skrypnik A.N."/>
            <person name="Gogoleva N.E."/>
            <person name="Gogolev Y.V."/>
            <person name="Los D.A."/>
        </authorList>
    </citation>
    <scope>NUCLEOTIDE SEQUENCE [LARGE SCALE GENOMIC DNA]</scope>
    <source>
        <strain evidence="1 2">IPPAS B-1220</strain>
    </source>
</reference>
<sequence>MSSLGQLVAGVAHEINNPVNFIYGNLTHVRDYTRDLLDLVQTYEQYTPQPHPQILPKSTKLT</sequence>
<accession>A0ACD5GTL7</accession>
<proteinExistence type="predicted"/>
<keyword evidence="1" id="KW-0808">Transferase</keyword>
<organism evidence="1 2">
    <name type="scientific">Desertifilum tharense IPPAS B-1220</name>
    <dbReference type="NCBI Taxonomy" id="1781255"/>
    <lineage>
        <taxon>Bacteria</taxon>
        <taxon>Bacillati</taxon>
        <taxon>Cyanobacteriota</taxon>
        <taxon>Cyanophyceae</taxon>
        <taxon>Desertifilales</taxon>
        <taxon>Desertifilaceae</taxon>
        <taxon>Desertifilum</taxon>
    </lineage>
</organism>
<protein>
    <submittedName>
        <fullName evidence="1">Histidine kinase dimerization/phospho-acceptor domain-containing protein</fullName>
    </submittedName>
</protein>
<keyword evidence="1" id="KW-0418">Kinase</keyword>
<evidence type="ECO:0000313" key="1">
    <source>
        <dbReference type="EMBL" id="XPM63930.1"/>
    </source>
</evidence>
<evidence type="ECO:0000313" key="2">
    <source>
        <dbReference type="Proteomes" id="UP000095472"/>
    </source>
</evidence>
<dbReference type="Proteomes" id="UP000095472">
    <property type="component" value="Chromosome"/>
</dbReference>
<gene>
    <name evidence="1" type="ORF">BH720_033250</name>
</gene>
<dbReference type="EMBL" id="CP182909">
    <property type="protein sequence ID" value="XPM63930.1"/>
    <property type="molecule type" value="Genomic_DNA"/>
</dbReference>